<organism evidence="2">
    <name type="scientific">Aphanomyces invadans</name>
    <dbReference type="NCBI Taxonomy" id="157072"/>
    <lineage>
        <taxon>Eukaryota</taxon>
        <taxon>Sar</taxon>
        <taxon>Stramenopiles</taxon>
        <taxon>Oomycota</taxon>
        <taxon>Saprolegniomycetes</taxon>
        <taxon>Saprolegniales</taxon>
        <taxon>Verrucalvaceae</taxon>
        <taxon>Aphanomyces</taxon>
    </lineage>
</organism>
<feature type="transmembrane region" description="Helical" evidence="1">
    <location>
        <begin position="120"/>
        <end position="138"/>
    </location>
</feature>
<dbReference type="InterPro" id="IPR005352">
    <property type="entry name" value="Erg28"/>
</dbReference>
<feature type="transmembrane region" description="Helical" evidence="1">
    <location>
        <begin position="79"/>
        <end position="100"/>
    </location>
</feature>
<evidence type="ECO:0000256" key="1">
    <source>
        <dbReference type="SAM" id="Phobius"/>
    </source>
</evidence>
<dbReference type="OrthoDB" id="6485510at2759"/>
<reference evidence="2" key="1">
    <citation type="submission" date="2013-12" db="EMBL/GenBank/DDBJ databases">
        <title>The Genome Sequence of Aphanomyces invadans NJM9701.</title>
        <authorList>
            <consortium name="The Broad Institute Genomics Platform"/>
            <person name="Russ C."/>
            <person name="Tyler B."/>
            <person name="van West P."/>
            <person name="Dieguez-Uribeondo J."/>
            <person name="Young S.K."/>
            <person name="Zeng Q."/>
            <person name="Gargeya S."/>
            <person name="Fitzgerald M."/>
            <person name="Abouelleil A."/>
            <person name="Alvarado L."/>
            <person name="Chapman S.B."/>
            <person name="Gainer-Dewar J."/>
            <person name="Goldberg J."/>
            <person name="Griggs A."/>
            <person name="Gujja S."/>
            <person name="Hansen M."/>
            <person name="Howarth C."/>
            <person name="Imamovic A."/>
            <person name="Ireland A."/>
            <person name="Larimer J."/>
            <person name="McCowan C."/>
            <person name="Murphy C."/>
            <person name="Pearson M."/>
            <person name="Poon T.W."/>
            <person name="Priest M."/>
            <person name="Roberts A."/>
            <person name="Saif S."/>
            <person name="Shea T."/>
            <person name="Sykes S."/>
            <person name="Wortman J."/>
            <person name="Nusbaum C."/>
            <person name="Birren B."/>
        </authorList>
    </citation>
    <scope>NUCLEOTIDE SEQUENCE [LARGE SCALE GENOMIC DNA]</scope>
    <source>
        <strain evidence="2">NJM9701</strain>
    </source>
</reference>
<name>A0A024TN49_9STRA</name>
<feature type="transmembrane region" description="Helical" evidence="1">
    <location>
        <begin position="7"/>
        <end position="31"/>
    </location>
</feature>
<evidence type="ECO:0000313" key="2">
    <source>
        <dbReference type="EMBL" id="ETV95061.1"/>
    </source>
</evidence>
<accession>A0A024TN49</accession>
<dbReference type="GO" id="GO:0016020">
    <property type="term" value="C:membrane"/>
    <property type="evidence" value="ECO:0007669"/>
    <property type="project" value="InterPro"/>
</dbReference>
<keyword evidence="1" id="KW-0472">Membrane</keyword>
<dbReference type="RefSeq" id="XP_008876234.1">
    <property type="nucleotide sequence ID" value="XM_008878012.1"/>
</dbReference>
<sequence length="148" mass="16126">MTTMLGVLLRVYLVLGFALEVQTFVRLYVLSTPIAALTPSLSDPALDNVPAFRRLYAVYCISLGLLRLAAAVDIKNKGLLAALAIVHVVEAAFSIAEVLVFQHVPPQALLDEPHLKTTGFLALLVAQALLFAYGYMTASTIKSKMHEW</sequence>
<dbReference type="GeneID" id="20088405"/>
<dbReference type="Pfam" id="PF03694">
    <property type="entry name" value="Erg28"/>
    <property type="match status" value="1"/>
</dbReference>
<feature type="transmembrane region" description="Helical" evidence="1">
    <location>
        <begin position="51"/>
        <end position="72"/>
    </location>
</feature>
<keyword evidence="1" id="KW-0812">Transmembrane</keyword>
<gene>
    <name evidence="2" type="ORF">H310_11355</name>
</gene>
<dbReference type="AlphaFoldDB" id="A0A024TN49"/>
<dbReference type="EMBL" id="KI913982">
    <property type="protein sequence ID" value="ETV95061.1"/>
    <property type="molecule type" value="Genomic_DNA"/>
</dbReference>
<proteinExistence type="predicted"/>
<dbReference type="VEuPathDB" id="FungiDB:H310_11355"/>
<keyword evidence="1" id="KW-1133">Transmembrane helix</keyword>
<protein>
    <submittedName>
        <fullName evidence="2">Uncharacterized protein</fullName>
    </submittedName>
</protein>